<dbReference type="Gene3D" id="2.10.50.10">
    <property type="entry name" value="Tumor Necrosis Factor Receptor, subunit A, domain 2"/>
    <property type="match status" value="3"/>
</dbReference>
<accession>A0A6P7IV15</accession>
<reference evidence="5" key="1">
    <citation type="submission" date="2025-08" db="UniProtKB">
        <authorList>
            <consortium name="RefSeq"/>
        </authorList>
    </citation>
    <scope>IDENTIFICATION</scope>
</reference>
<dbReference type="GO" id="GO:0050829">
    <property type="term" value="P:defense response to Gram-negative bacterium"/>
    <property type="evidence" value="ECO:0007669"/>
    <property type="project" value="TreeGrafter"/>
</dbReference>
<keyword evidence="4" id="KW-1185">Reference proteome</keyword>
<protein>
    <submittedName>
        <fullName evidence="5">Tumor necrosis factor receptor superfamily member 14-like</fullName>
    </submittedName>
</protein>
<dbReference type="InParanoid" id="A0A6P7IV15"/>
<evidence type="ECO:0000256" key="1">
    <source>
        <dbReference type="PROSITE-ProRule" id="PRU00206"/>
    </source>
</evidence>
<evidence type="ECO:0000259" key="3">
    <source>
        <dbReference type="PROSITE" id="PS50050"/>
    </source>
</evidence>
<evidence type="ECO:0000313" key="5">
    <source>
        <dbReference type="RefSeq" id="XP_028265304.1"/>
    </source>
</evidence>
<dbReference type="GO" id="GO:2000406">
    <property type="term" value="P:positive regulation of T cell migration"/>
    <property type="evidence" value="ECO:0007669"/>
    <property type="project" value="TreeGrafter"/>
</dbReference>
<dbReference type="RefSeq" id="XP_028265304.1">
    <property type="nucleotide sequence ID" value="XM_028409503.1"/>
</dbReference>
<dbReference type="PANTHER" id="PTHR46838">
    <property type="entry name" value="TUMOR NECROSIS FACTOR RECEPTOR SUPERFAMILY MEMBER 14"/>
    <property type="match status" value="1"/>
</dbReference>
<dbReference type="Pfam" id="PF00020">
    <property type="entry name" value="TNFR_c6"/>
    <property type="match status" value="2"/>
</dbReference>
<gene>
    <name evidence="5" type="primary">LOC114438280</name>
</gene>
<dbReference type="GO" id="GO:0002720">
    <property type="term" value="P:positive regulation of cytokine production involved in immune response"/>
    <property type="evidence" value="ECO:0007669"/>
    <property type="project" value="TreeGrafter"/>
</dbReference>
<keyword evidence="2" id="KW-0472">Membrane</keyword>
<dbReference type="GeneID" id="114438280"/>
<dbReference type="PROSITE" id="PS50050">
    <property type="entry name" value="TNFR_NGFR_2"/>
    <property type="match status" value="1"/>
</dbReference>
<dbReference type="PANTHER" id="PTHR46838:SF1">
    <property type="entry name" value="TUMOR NECROSIS FACTOR RECEPTOR SUPERFAMILY MEMBER 14"/>
    <property type="match status" value="1"/>
</dbReference>
<keyword evidence="2" id="KW-0812">Transmembrane</keyword>
<keyword evidence="2" id="KW-1133">Transmembrane helix</keyword>
<feature type="disulfide bond" evidence="1">
    <location>
        <begin position="82"/>
        <end position="97"/>
    </location>
</feature>
<proteinExistence type="predicted"/>
<feature type="domain" description="TNFR-Cys" evidence="3">
    <location>
        <begin position="81"/>
        <end position="123"/>
    </location>
</feature>
<dbReference type="FunFam" id="2.10.50.10:FF:000065">
    <property type="entry name" value="TNF receptor superfamily member 14"/>
    <property type="match status" value="1"/>
</dbReference>
<dbReference type="GO" id="GO:0050830">
    <property type="term" value="P:defense response to Gram-positive bacterium"/>
    <property type="evidence" value="ECO:0007669"/>
    <property type="project" value="TreeGrafter"/>
</dbReference>
<organism evidence="4 5">
    <name type="scientific">Parambassis ranga</name>
    <name type="common">Indian glassy fish</name>
    <dbReference type="NCBI Taxonomy" id="210632"/>
    <lineage>
        <taxon>Eukaryota</taxon>
        <taxon>Metazoa</taxon>
        <taxon>Chordata</taxon>
        <taxon>Craniata</taxon>
        <taxon>Vertebrata</taxon>
        <taxon>Euteleostomi</taxon>
        <taxon>Actinopterygii</taxon>
        <taxon>Neopterygii</taxon>
        <taxon>Teleostei</taxon>
        <taxon>Neoteleostei</taxon>
        <taxon>Acanthomorphata</taxon>
        <taxon>Ovalentaria</taxon>
        <taxon>Ambassidae</taxon>
        <taxon>Parambassis</taxon>
    </lineage>
</organism>
<dbReference type="SUPFAM" id="SSF57586">
    <property type="entry name" value="TNF receptor-like"/>
    <property type="match status" value="2"/>
</dbReference>
<dbReference type="OrthoDB" id="10031141at2759"/>
<sequence length="266" mass="28576">MSVRTSDDPSEAQAAPQNVLITDVSFCVAVVIIISVHLLLCWTTTCHPTEYQIGSQCCPMCSAGARVEIDCSDFRTTSCLPCIVGTYMDNPTGRTWCYSCTNCDAVSGLKVNSSCTVTSDAVCEPMEGFYCTDTKGNSCEAAQRHTSCKPGQYIREEGTAYRDKECSDCSDGTFSDGTLTSCQPHRQCEAEKLQLIKAGTPSDDAQCGETATNGAVAVGVITIVLVVLGICGVTIYTVHISYIKIKAERSGKIKKLYLDNTNVSIE</sequence>
<dbReference type="SMART" id="SM00208">
    <property type="entry name" value="TNFR"/>
    <property type="match status" value="4"/>
</dbReference>
<name>A0A6P7IV15_9TELE</name>
<dbReference type="CDD" id="cd13405">
    <property type="entry name" value="TNFRSF14_teleost"/>
    <property type="match status" value="1"/>
</dbReference>
<dbReference type="InterPro" id="IPR001368">
    <property type="entry name" value="TNFR/NGFR_Cys_rich_reg"/>
</dbReference>
<feature type="repeat" description="TNFR-Cys" evidence="1">
    <location>
        <begin position="81"/>
        <end position="123"/>
    </location>
</feature>
<feature type="transmembrane region" description="Helical" evidence="2">
    <location>
        <begin position="216"/>
        <end position="242"/>
    </location>
</feature>
<keyword evidence="1" id="KW-1015">Disulfide bond</keyword>
<evidence type="ECO:0000256" key="2">
    <source>
        <dbReference type="SAM" id="Phobius"/>
    </source>
</evidence>
<dbReference type="GO" id="GO:0046642">
    <property type="term" value="P:negative regulation of alpha-beta T cell proliferation"/>
    <property type="evidence" value="ECO:0007669"/>
    <property type="project" value="TreeGrafter"/>
</dbReference>
<feature type="transmembrane region" description="Helical" evidence="2">
    <location>
        <begin position="20"/>
        <end position="40"/>
    </location>
</feature>
<dbReference type="GO" id="GO:0009897">
    <property type="term" value="C:external side of plasma membrane"/>
    <property type="evidence" value="ECO:0007669"/>
    <property type="project" value="TreeGrafter"/>
</dbReference>
<comment type="caution">
    <text evidence="1">Lacks conserved residue(s) required for the propagation of feature annotation.</text>
</comment>
<dbReference type="FunCoup" id="A0A6P7IV15">
    <property type="interactions" value="1139"/>
</dbReference>
<dbReference type="PROSITE" id="PS00652">
    <property type="entry name" value="TNFR_NGFR_1"/>
    <property type="match status" value="1"/>
</dbReference>
<dbReference type="Proteomes" id="UP000515145">
    <property type="component" value="Chromosome 7"/>
</dbReference>
<evidence type="ECO:0000313" key="4">
    <source>
        <dbReference type="Proteomes" id="UP000515145"/>
    </source>
</evidence>
<dbReference type="AlphaFoldDB" id="A0A6P7IV15"/>